<dbReference type="GO" id="GO:0003677">
    <property type="term" value="F:DNA binding"/>
    <property type="evidence" value="ECO:0007669"/>
    <property type="project" value="UniProtKB-KW"/>
</dbReference>
<feature type="region of interest" description="Disordered" evidence="6">
    <location>
        <begin position="208"/>
        <end position="282"/>
    </location>
</feature>
<dbReference type="SMART" id="SM01019">
    <property type="entry name" value="B3"/>
    <property type="match status" value="1"/>
</dbReference>
<reference evidence="9" key="2">
    <citation type="submission" date="2013-12" db="EMBL/GenBank/DDBJ databases">
        <authorList>
            <person name="Yu Y."/>
            <person name="Lee S."/>
            <person name="de Baynast K."/>
            <person name="Wissotski M."/>
            <person name="Liu L."/>
            <person name="Talag J."/>
            <person name="Goicoechea J."/>
            <person name="Angelova A."/>
            <person name="Jetty R."/>
            <person name="Kudrna D."/>
            <person name="Golser W."/>
            <person name="Rivera L."/>
            <person name="Zhang J."/>
            <person name="Wing R."/>
        </authorList>
    </citation>
    <scope>NUCLEOTIDE SEQUENCE</scope>
</reference>
<dbReference type="SUPFAM" id="SSF101936">
    <property type="entry name" value="DNA-binding pseudobarrel domain"/>
    <property type="match status" value="1"/>
</dbReference>
<evidence type="ECO:0000313" key="8">
    <source>
        <dbReference type="EnsemblPlants" id="LPERR02G09050.1"/>
    </source>
</evidence>
<dbReference type="Pfam" id="PF02362">
    <property type="entry name" value="B3"/>
    <property type="match status" value="1"/>
</dbReference>
<keyword evidence="2" id="KW-0805">Transcription regulation</keyword>
<feature type="compositionally biased region" description="Polar residues" evidence="6">
    <location>
        <begin position="97"/>
        <end position="118"/>
    </location>
</feature>
<comment type="subcellular location">
    <subcellularLocation>
        <location evidence="1">Nucleus</location>
    </subcellularLocation>
</comment>
<dbReference type="EnsemblPlants" id="LPERR02G09050.1">
    <property type="protein sequence ID" value="LPERR02G09050.1"/>
    <property type="gene ID" value="LPERR02G09050"/>
</dbReference>
<feature type="domain" description="TF-B3" evidence="7">
    <location>
        <begin position="297"/>
        <end position="397"/>
    </location>
</feature>
<dbReference type="InterPro" id="IPR044800">
    <property type="entry name" value="LEC2-like"/>
</dbReference>
<sequence length="433" mass="47736">MADAKGSSSSGGGSASGGQAAGHGNFTVGSQHNRYHRIPRAMLPPSIRHQNIAHQQYLAGMIHHPSQTIPVPMAPLPYVQQYTMVPAPAMLPPQHLHGQSQISQENLQDKAPSNNNGAAPNVPTALQGCRPMYNGSAFMTFGHITASSNFFRQNATPCSFDTWTSNNMPRNHVYSTYHPAVIEDHHVPPFHSNNHDTGPGFQTGFRVDQPLVPTSSPFPPASSSSLSFPSTKISNGPAYSKKAKKSDAKDLPIVFRSDMKSKKNDELDQTPASEPPSMDQNGELTVRFSCREYRIILCKELTNSDVGNVGRIVMPKRDAEAHLPALEQREGEMLEMDDFKLETTWNFKYRFWPNNKSRMYVLESAGGFVKQHGLQTGDILIIYKSSISSKFVVRGEKAIRPNAVRPVVNCGCKNELNNSEECGFNISLQTKKT</sequence>
<dbReference type="Gramene" id="LPERR02G09050.1">
    <property type="protein sequence ID" value="LPERR02G09050.1"/>
    <property type="gene ID" value="LPERR02G09050"/>
</dbReference>
<evidence type="ECO:0000256" key="4">
    <source>
        <dbReference type="ARBA" id="ARBA00023163"/>
    </source>
</evidence>
<dbReference type="STRING" id="77586.A0A0D9VEB2"/>
<dbReference type="GO" id="GO:0005634">
    <property type="term" value="C:nucleus"/>
    <property type="evidence" value="ECO:0007669"/>
    <property type="project" value="UniProtKB-SubCell"/>
</dbReference>
<dbReference type="FunFam" id="2.40.330.10:FF:000003">
    <property type="entry name" value="B3 domain-containing transcription factor FUS3"/>
    <property type="match status" value="1"/>
</dbReference>
<dbReference type="PANTHER" id="PTHR31140:SF12">
    <property type="entry name" value="B3 DOMAIN-CONTAINING PROTEIN OS04G0676650-RELATED"/>
    <property type="match status" value="1"/>
</dbReference>
<evidence type="ECO:0000256" key="2">
    <source>
        <dbReference type="ARBA" id="ARBA00023015"/>
    </source>
</evidence>
<dbReference type="Proteomes" id="UP000032180">
    <property type="component" value="Chromosome 2"/>
</dbReference>
<evidence type="ECO:0000313" key="9">
    <source>
        <dbReference type="Proteomes" id="UP000032180"/>
    </source>
</evidence>
<dbReference type="InterPro" id="IPR003340">
    <property type="entry name" value="B3_DNA-bd"/>
</dbReference>
<organism evidence="8 9">
    <name type="scientific">Leersia perrieri</name>
    <dbReference type="NCBI Taxonomy" id="77586"/>
    <lineage>
        <taxon>Eukaryota</taxon>
        <taxon>Viridiplantae</taxon>
        <taxon>Streptophyta</taxon>
        <taxon>Embryophyta</taxon>
        <taxon>Tracheophyta</taxon>
        <taxon>Spermatophyta</taxon>
        <taxon>Magnoliopsida</taxon>
        <taxon>Liliopsida</taxon>
        <taxon>Poales</taxon>
        <taxon>Poaceae</taxon>
        <taxon>BOP clade</taxon>
        <taxon>Oryzoideae</taxon>
        <taxon>Oryzeae</taxon>
        <taxon>Oryzinae</taxon>
        <taxon>Leersia</taxon>
    </lineage>
</organism>
<dbReference type="CDD" id="cd10017">
    <property type="entry name" value="B3_DNA"/>
    <property type="match status" value="1"/>
</dbReference>
<evidence type="ECO:0000256" key="6">
    <source>
        <dbReference type="SAM" id="MobiDB-lite"/>
    </source>
</evidence>
<keyword evidence="9" id="KW-1185">Reference proteome</keyword>
<accession>A0A0D9VEB2</accession>
<name>A0A0D9VEB2_9ORYZ</name>
<dbReference type="AlphaFoldDB" id="A0A0D9VEB2"/>
<dbReference type="Gene3D" id="2.40.330.10">
    <property type="entry name" value="DNA-binding pseudobarrel domain"/>
    <property type="match status" value="1"/>
</dbReference>
<feature type="compositionally biased region" description="Gly residues" evidence="6">
    <location>
        <begin position="9"/>
        <end position="21"/>
    </location>
</feature>
<evidence type="ECO:0000259" key="7">
    <source>
        <dbReference type="PROSITE" id="PS50863"/>
    </source>
</evidence>
<feature type="region of interest" description="Disordered" evidence="6">
    <location>
        <begin position="90"/>
        <end position="118"/>
    </location>
</feature>
<feature type="compositionally biased region" description="Basic and acidic residues" evidence="6">
    <location>
        <begin position="257"/>
        <end position="266"/>
    </location>
</feature>
<feature type="compositionally biased region" description="Low complexity" evidence="6">
    <location>
        <begin position="221"/>
        <end position="231"/>
    </location>
</feature>
<keyword evidence="3" id="KW-0238">DNA-binding</keyword>
<evidence type="ECO:0000256" key="1">
    <source>
        <dbReference type="ARBA" id="ARBA00004123"/>
    </source>
</evidence>
<evidence type="ECO:0000256" key="3">
    <source>
        <dbReference type="ARBA" id="ARBA00023125"/>
    </source>
</evidence>
<protein>
    <recommendedName>
        <fullName evidence="7">TF-B3 domain-containing protein</fullName>
    </recommendedName>
</protein>
<reference evidence="8 9" key="1">
    <citation type="submission" date="2012-08" db="EMBL/GenBank/DDBJ databases">
        <title>Oryza genome evolution.</title>
        <authorList>
            <person name="Wing R.A."/>
        </authorList>
    </citation>
    <scope>NUCLEOTIDE SEQUENCE</scope>
</reference>
<dbReference type="PROSITE" id="PS50863">
    <property type="entry name" value="B3"/>
    <property type="match status" value="1"/>
</dbReference>
<proteinExistence type="predicted"/>
<reference evidence="8" key="3">
    <citation type="submission" date="2015-04" db="UniProtKB">
        <authorList>
            <consortium name="EnsemblPlants"/>
        </authorList>
    </citation>
    <scope>IDENTIFICATION</scope>
</reference>
<dbReference type="PANTHER" id="PTHR31140">
    <property type="entry name" value="B3 DOMAIN-CONTAINING TRANSCRIPTION FACTOR ABI3"/>
    <property type="match status" value="1"/>
</dbReference>
<feature type="region of interest" description="Disordered" evidence="6">
    <location>
        <begin position="1"/>
        <end position="30"/>
    </location>
</feature>
<keyword evidence="5" id="KW-0539">Nucleus</keyword>
<evidence type="ECO:0000256" key="5">
    <source>
        <dbReference type="ARBA" id="ARBA00023242"/>
    </source>
</evidence>
<dbReference type="HOGENOM" id="CLU_025764_0_0_1"/>
<keyword evidence="4" id="KW-0804">Transcription</keyword>
<dbReference type="GO" id="GO:0003700">
    <property type="term" value="F:DNA-binding transcription factor activity"/>
    <property type="evidence" value="ECO:0007669"/>
    <property type="project" value="InterPro"/>
</dbReference>
<dbReference type="InterPro" id="IPR015300">
    <property type="entry name" value="DNA-bd_pseudobarrel_sf"/>
</dbReference>
<dbReference type="eggNOG" id="ENOG502S3BX">
    <property type="taxonomic scope" value="Eukaryota"/>
</dbReference>